<sequence length="252" mass="28551">MKREQLDFFHEQDQSEKELYLRAKFKVGILGGKGGRDQAYALGHDLTKEFYTIQTGGYNAGAMEGGLNGANDAIEEMRENNKTRELLDKVYPFPKGITMEKSAGKFPETQGENIKIEKVEGKGGKYQAEHRLGKLVEDSAACIILPGDSGTKTEIYDAVHFHQNVQMKLGLETKPLIFIGSSHNEMLQKDFKEVINKSDNVYEIQTEKEAINLVKILQNLRDASALELTKDRIEALEEERKRHLLKFETTNK</sequence>
<comment type="caution">
    <text evidence="1">The sequence shown here is derived from an EMBL/GenBank/DDBJ whole genome shotgun (WGS) entry which is preliminary data.</text>
</comment>
<dbReference type="PANTHER" id="PTHR43393">
    <property type="entry name" value="CYTOKININ RIBOSIDE 5'-MONOPHOSPHATE PHOSPHORIBOHYDROLASE"/>
    <property type="match status" value="1"/>
</dbReference>
<protein>
    <submittedName>
        <fullName evidence="1">Uncharacterized protein</fullName>
    </submittedName>
</protein>
<evidence type="ECO:0000313" key="1">
    <source>
        <dbReference type="EMBL" id="OIP56593.1"/>
    </source>
</evidence>
<accession>A0A1J5F8J7</accession>
<dbReference type="EMBL" id="MNYR01000011">
    <property type="protein sequence ID" value="OIP56593.1"/>
    <property type="molecule type" value="Genomic_DNA"/>
</dbReference>
<dbReference type="Gene3D" id="3.40.50.450">
    <property type="match status" value="1"/>
</dbReference>
<dbReference type="Proteomes" id="UP000183922">
    <property type="component" value="Unassembled WGS sequence"/>
</dbReference>
<reference evidence="1 2" key="1">
    <citation type="journal article" date="2016" name="Environ. Microbiol.">
        <title>Genomic resolution of a cold subsurface aquifer community provides metabolic insights for novel microbes adapted to high CO concentrations.</title>
        <authorList>
            <person name="Probst A.J."/>
            <person name="Castelle C.J."/>
            <person name="Singh A."/>
            <person name="Brown C.T."/>
            <person name="Anantharaman K."/>
            <person name="Sharon I."/>
            <person name="Hug L.A."/>
            <person name="Burstein D."/>
            <person name="Emerson J.B."/>
            <person name="Thomas B.C."/>
            <person name="Banfield J.F."/>
        </authorList>
    </citation>
    <scope>NUCLEOTIDE SEQUENCE [LARGE SCALE GENOMIC DNA]</scope>
    <source>
        <strain evidence="1">CG2_30_39_24</strain>
    </source>
</reference>
<evidence type="ECO:0000313" key="2">
    <source>
        <dbReference type="Proteomes" id="UP000183922"/>
    </source>
</evidence>
<dbReference type="InterPro" id="IPR052341">
    <property type="entry name" value="LOG_family_nucleotidases"/>
</dbReference>
<organism evidence="1 2">
    <name type="scientific">Candidatus Kuenenbacteria bacterium CG2_30_39_24</name>
    <dbReference type="NCBI Taxonomy" id="1805236"/>
    <lineage>
        <taxon>Bacteria</taxon>
        <taxon>Candidatus Kueneniibacteriota</taxon>
    </lineage>
</organism>
<gene>
    <name evidence="1" type="ORF">AUK13_00635</name>
</gene>
<dbReference type="PANTHER" id="PTHR43393:SF3">
    <property type="entry name" value="LYSINE DECARBOXYLASE-LIKE PROTEIN"/>
    <property type="match status" value="1"/>
</dbReference>
<name>A0A1J5F8J7_9BACT</name>
<dbReference type="STRING" id="1805236.AUK13_00635"/>
<dbReference type="GO" id="GO:0005829">
    <property type="term" value="C:cytosol"/>
    <property type="evidence" value="ECO:0007669"/>
    <property type="project" value="TreeGrafter"/>
</dbReference>
<dbReference type="SUPFAM" id="SSF102405">
    <property type="entry name" value="MCP/YpsA-like"/>
    <property type="match status" value="1"/>
</dbReference>
<dbReference type="AlphaFoldDB" id="A0A1J5F8J7"/>
<proteinExistence type="predicted"/>